<dbReference type="Proteomes" id="UP000610931">
    <property type="component" value="Unassembled WGS sequence"/>
</dbReference>
<dbReference type="InterPro" id="IPR032183">
    <property type="entry name" value="PKD-like"/>
</dbReference>
<dbReference type="Pfam" id="PF16407">
    <property type="entry name" value="PKD_2"/>
    <property type="match status" value="1"/>
</dbReference>
<accession>A0A8J7J3X6</accession>
<gene>
    <name evidence="1" type="ORF">JF259_09830</name>
</gene>
<evidence type="ECO:0000313" key="1">
    <source>
        <dbReference type="EMBL" id="MBJ6368384.1"/>
    </source>
</evidence>
<evidence type="ECO:0000313" key="2">
    <source>
        <dbReference type="Proteomes" id="UP000610931"/>
    </source>
</evidence>
<comment type="caution">
    <text evidence="1">The sequence shown here is derived from an EMBL/GenBank/DDBJ whole genome shotgun (WGS) entry which is preliminary data.</text>
</comment>
<dbReference type="RefSeq" id="WP_199115147.1">
    <property type="nucleotide sequence ID" value="NZ_JAELVQ010000011.1"/>
</dbReference>
<name>A0A8J7J3X6_9FLAO</name>
<protein>
    <recommendedName>
        <fullName evidence="3">PKD family protein</fullName>
    </recommendedName>
</protein>
<dbReference type="InterPro" id="IPR011047">
    <property type="entry name" value="Quinoprotein_ADH-like_sf"/>
</dbReference>
<dbReference type="SUPFAM" id="SSF50998">
    <property type="entry name" value="Quinoprotein alcohol dehydrogenase-like"/>
    <property type="match status" value="1"/>
</dbReference>
<dbReference type="EMBL" id="JAELVQ010000011">
    <property type="protein sequence ID" value="MBJ6368384.1"/>
    <property type="molecule type" value="Genomic_DNA"/>
</dbReference>
<keyword evidence="2" id="KW-1185">Reference proteome</keyword>
<reference evidence="1" key="1">
    <citation type="submission" date="2020-12" db="EMBL/GenBank/DDBJ databases">
        <title>Snuella sp. nov., isolated from sediment in Incheon.</title>
        <authorList>
            <person name="Kim W."/>
        </authorList>
    </citation>
    <scope>NUCLEOTIDE SEQUENCE</scope>
    <source>
        <strain evidence="1">CAU 1569</strain>
    </source>
</reference>
<organism evidence="1 2">
    <name type="scientific">Snuella sedimenti</name>
    <dbReference type="NCBI Taxonomy" id="2798802"/>
    <lineage>
        <taxon>Bacteria</taxon>
        <taxon>Pseudomonadati</taxon>
        <taxon>Bacteroidota</taxon>
        <taxon>Flavobacteriia</taxon>
        <taxon>Flavobacteriales</taxon>
        <taxon>Flavobacteriaceae</taxon>
        <taxon>Snuella</taxon>
    </lineage>
</organism>
<sequence>MIKNIKIQFIFLLGCFIFMNSCSTDEGNYDYIEINEVVFDGLLEDYIAPRFENLKISTDQVKFTMDSDATGNYEYSWEAVSKNQLNNEIYKLSTDKNIDAQITLLPGNYTLYYLVKDLNTDVEFQYSANLEVINSIYEGWMVLSDVAGEARLDMVSLLEGEYKEIHDVLAFSQSPLTLSGTPGFVQCYPLESNFYGVYVSTSGNGTTKLDPDTFDWRAANNLSYEFVTQQPEDFEASNLHVKASRMAVVMADQNFYVFNPIFGVKYGTPQNVSFGGARFDVSPHFGKGDFFNGFTKMAFFDETNKKFVYHDGYFSNCWDVPSSDEMFTPGKDLLFMVSNEYNGNWDSTFAVLKDPNDGKNYIGFFILGSFSQQHYSEITAIDFDQAEHIAIDPNYAYIMYNVGSKVYEYDIFTGTTVEMLDKGSQEITKLEYRDFLRSGPDNIYKKYEKQLIVCTYDASGTEGSNGTMELYNVPPVQGQIELDTSYSGFGKIVSIAYRER</sequence>
<dbReference type="AlphaFoldDB" id="A0A8J7J3X6"/>
<proteinExistence type="predicted"/>
<evidence type="ECO:0008006" key="3">
    <source>
        <dbReference type="Google" id="ProtNLM"/>
    </source>
</evidence>